<dbReference type="Proteomes" id="UP000179242">
    <property type="component" value="Unassembled WGS sequence"/>
</dbReference>
<dbReference type="EMBL" id="MEUJ01000004">
    <property type="protein sequence ID" value="OGC40413.1"/>
    <property type="molecule type" value="Genomic_DNA"/>
</dbReference>
<protein>
    <submittedName>
        <fullName evidence="1">Uncharacterized protein</fullName>
    </submittedName>
</protein>
<name>A0A1F4U7Y7_UNCSA</name>
<accession>A0A1F4U7Y7</accession>
<proteinExistence type="predicted"/>
<sequence length="142" mass="15985">MQKPAIFGFFPGHIIASYRIGYSPQLIVGKKVGYKMQTTIERELWKNDKVMLPFLLSEEKLNKKEASSIDLFEKGLEADIKKNDTIEIAVEKIVKMALAAEFGPSLLTSPGSRAMINTISYGILHDAELRKQVLLIVDRFAK</sequence>
<evidence type="ECO:0000313" key="1">
    <source>
        <dbReference type="EMBL" id="OGC40413.1"/>
    </source>
</evidence>
<comment type="caution">
    <text evidence="1">The sequence shown here is derived from an EMBL/GenBank/DDBJ whole genome shotgun (WGS) entry which is preliminary data.</text>
</comment>
<evidence type="ECO:0000313" key="2">
    <source>
        <dbReference type="Proteomes" id="UP000179242"/>
    </source>
</evidence>
<gene>
    <name evidence="1" type="ORF">A2438_04035</name>
</gene>
<reference evidence="1 2" key="1">
    <citation type="journal article" date="2016" name="Nat. Commun.">
        <title>Thousands of microbial genomes shed light on interconnected biogeochemical processes in an aquifer system.</title>
        <authorList>
            <person name="Anantharaman K."/>
            <person name="Brown C.T."/>
            <person name="Hug L.A."/>
            <person name="Sharon I."/>
            <person name="Castelle C.J."/>
            <person name="Probst A.J."/>
            <person name="Thomas B.C."/>
            <person name="Singh A."/>
            <person name="Wilkins M.J."/>
            <person name="Karaoz U."/>
            <person name="Brodie E.L."/>
            <person name="Williams K.H."/>
            <person name="Hubbard S.S."/>
            <person name="Banfield J.F."/>
        </authorList>
    </citation>
    <scope>NUCLEOTIDE SEQUENCE [LARGE SCALE GENOMIC DNA]</scope>
</reference>
<dbReference type="AlphaFoldDB" id="A0A1F4U7Y7"/>
<organism evidence="1 2">
    <name type="scientific">candidate division WOR-1 bacterium RIFOXYC2_FULL_46_14</name>
    <dbReference type="NCBI Taxonomy" id="1802587"/>
    <lineage>
        <taxon>Bacteria</taxon>
        <taxon>Bacillati</taxon>
        <taxon>Saganbacteria</taxon>
    </lineage>
</organism>